<reference evidence="1" key="1">
    <citation type="submission" date="2015-06" db="UniProtKB">
        <authorList>
            <consortium name="EnsemblPlants"/>
        </authorList>
    </citation>
    <scope>IDENTIFICATION</scope>
</reference>
<evidence type="ECO:0008006" key="3">
    <source>
        <dbReference type="Google" id="ProtNLM"/>
    </source>
</evidence>
<dbReference type="Gramene" id="ORGLA08G0196400.1">
    <property type="protein sequence ID" value="ORGLA08G0196400.1"/>
    <property type="gene ID" value="ORGLA08G0196400"/>
</dbReference>
<keyword evidence="2" id="KW-1185">Reference proteome</keyword>
<reference evidence="2" key="2">
    <citation type="submission" date="2018-04" db="EMBL/GenBank/DDBJ databases">
        <title>OglaRS2 (Oryza glaberrima Reference Sequence Version 2).</title>
        <authorList>
            <person name="Zhang J."/>
            <person name="Kudrna D."/>
            <person name="Lee S."/>
            <person name="Talag J."/>
            <person name="Rajasekar S."/>
            <person name="Wing R.A."/>
        </authorList>
    </citation>
    <scope>NUCLEOTIDE SEQUENCE [LARGE SCALE GENOMIC DNA]</scope>
    <source>
        <strain evidence="2">cv. IRGC 96717</strain>
    </source>
</reference>
<name>I1QKL3_ORYGL</name>
<dbReference type="EnsemblPlants" id="ORGLA08G0196400.1">
    <property type="protein sequence ID" value="ORGLA08G0196400.1"/>
    <property type="gene ID" value="ORGLA08G0196400"/>
</dbReference>
<evidence type="ECO:0000313" key="2">
    <source>
        <dbReference type="Proteomes" id="UP000007306"/>
    </source>
</evidence>
<protein>
    <recommendedName>
        <fullName evidence="3">Ubiquitin-like protease family profile domain-containing protein</fullName>
    </recommendedName>
</protein>
<evidence type="ECO:0000313" key="1">
    <source>
        <dbReference type="EnsemblPlants" id="ORGLA08G0196400.1"/>
    </source>
</evidence>
<dbReference type="AlphaFoldDB" id="I1QKL3"/>
<dbReference type="HOGENOM" id="CLU_010199_5_0_1"/>
<dbReference type="Proteomes" id="UP000007306">
    <property type="component" value="Unassembled WGS sequence"/>
</dbReference>
<organism evidence="1 2">
    <name type="scientific">Oryza glaberrima</name>
    <name type="common">African rice</name>
    <dbReference type="NCBI Taxonomy" id="4538"/>
    <lineage>
        <taxon>Eukaryota</taxon>
        <taxon>Viridiplantae</taxon>
        <taxon>Streptophyta</taxon>
        <taxon>Embryophyta</taxon>
        <taxon>Tracheophyta</taxon>
        <taxon>Spermatophyta</taxon>
        <taxon>Magnoliopsida</taxon>
        <taxon>Liliopsida</taxon>
        <taxon>Poales</taxon>
        <taxon>Poaceae</taxon>
        <taxon>BOP clade</taxon>
        <taxon>Oryzoideae</taxon>
        <taxon>Oryzeae</taxon>
        <taxon>Oryzinae</taxon>
        <taxon>Oryza</taxon>
    </lineage>
</organism>
<dbReference type="OMA" id="MPRINTH"/>
<accession>I1QKL3</accession>
<proteinExistence type="predicted"/>
<sequence length="203" mass="23880">MQSWTSDEVPKEYEYGKPFLPFNLTCELPWPMRLMHEWYLRASELGLGMITVHVPEGAFKDGPNANFAFSFKDLHAFFKMDKMDINLVGAWCLEHYILFLVYPTDQTVVVLDPADYDKDAYMKFLCLLNLAHGHYKKRGGYVKNASREKLYIRGHWPCYKQLSLTNLYGYYVYEMLRVNGRYITEFTDLPSIPYSASRFDQKT</sequence>